<reference evidence="1 2" key="1">
    <citation type="submission" date="2018-12" db="EMBL/GenBank/DDBJ databases">
        <authorList>
            <person name="Criscuolo A."/>
        </authorList>
    </citation>
    <scope>NUCLEOTIDE SEQUENCE [LARGE SCALE GENOMIC DNA]</scope>
    <source>
        <strain evidence="1">ACIP1116281</strain>
    </source>
</reference>
<dbReference type="Proteomes" id="UP000268844">
    <property type="component" value="Unassembled WGS sequence"/>
</dbReference>
<dbReference type="AlphaFoldDB" id="A0A3S4CAK6"/>
<evidence type="ECO:0000313" key="1">
    <source>
        <dbReference type="EMBL" id="VDS03829.1"/>
    </source>
</evidence>
<dbReference type="RefSeq" id="WP_126149427.1">
    <property type="nucleotide sequence ID" value="NZ_JBHTMH010000001.1"/>
</dbReference>
<evidence type="ECO:0000313" key="2">
    <source>
        <dbReference type="Proteomes" id="UP000268844"/>
    </source>
</evidence>
<organism evidence="1 2">
    <name type="scientific">Devosia equisanguinis</name>
    <dbReference type="NCBI Taxonomy" id="2490941"/>
    <lineage>
        <taxon>Bacteria</taxon>
        <taxon>Pseudomonadati</taxon>
        <taxon>Pseudomonadota</taxon>
        <taxon>Alphaproteobacteria</taxon>
        <taxon>Hyphomicrobiales</taxon>
        <taxon>Devosiaceae</taxon>
        <taxon>Devosia</taxon>
    </lineage>
</organism>
<gene>
    <name evidence="1" type="ORF">DEVEQU_00958</name>
</gene>
<dbReference type="EMBL" id="UZWD01000015">
    <property type="protein sequence ID" value="VDS03829.1"/>
    <property type="molecule type" value="Genomic_DNA"/>
</dbReference>
<proteinExistence type="predicted"/>
<keyword evidence="2" id="KW-1185">Reference proteome</keyword>
<sequence length="197" mass="20795">MSADSPAPMPHPTTRQLALQVAGAALLGTVLTLTVILPTEYGMDPTGFGALTGLNSLSAPPEVVVETRFSAPPEIARPEPLPFRQDVITVPIGAFGRTLGATEYKVTLAEGQTMVYSWKASVPILFEFHGHTTPTDGSPAEVMDYGKGTAQEGNGALTAPLTGIHGWYFANPTFEDVTVELTLAGFYTLEPGLIGIH</sequence>
<accession>A0A3S4CAK6</accession>
<protein>
    <submittedName>
        <fullName evidence="1">Uncharacterized protein</fullName>
    </submittedName>
</protein>
<dbReference type="OrthoDB" id="952847at2"/>
<name>A0A3S4CAK6_9HYPH</name>